<proteinExistence type="predicted"/>
<organism evidence="2 3">
    <name type="scientific">Nitrosomonas aestuarii</name>
    <dbReference type="NCBI Taxonomy" id="52441"/>
    <lineage>
        <taxon>Bacteria</taxon>
        <taxon>Pseudomonadati</taxon>
        <taxon>Pseudomonadota</taxon>
        <taxon>Betaproteobacteria</taxon>
        <taxon>Nitrosomonadales</taxon>
        <taxon>Nitrosomonadaceae</taxon>
        <taxon>Nitrosomonas</taxon>
    </lineage>
</organism>
<keyword evidence="3" id="KW-1185">Reference proteome</keyword>
<reference evidence="3" key="1">
    <citation type="submission" date="2016-10" db="EMBL/GenBank/DDBJ databases">
        <authorList>
            <person name="Varghese N."/>
            <person name="Submissions S."/>
        </authorList>
    </citation>
    <scope>NUCLEOTIDE SEQUENCE [LARGE SCALE GENOMIC DNA]</scope>
    <source>
        <strain evidence="3">Nm69</strain>
    </source>
</reference>
<dbReference type="Proteomes" id="UP000199533">
    <property type="component" value="Unassembled WGS sequence"/>
</dbReference>
<name>A0A1I4BYD9_9PROT</name>
<dbReference type="STRING" id="52441.SAMN05216302_10147"/>
<dbReference type="EMBL" id="FOSP01000014">
    <property type="protein sequence ID" value="SFK73792.1"/>
    <property type="molecule type" value="Genomic_DNA"/>
</dbReference>
<evidence type="ECO:0000313" key="2">
    <source>
        <dbReference type="EMBL" id="SFK73792.1"/>
    </source>
</evidence>
<keyword evidence="1" id="KW-0472">Membrane</keyword>
<evidence type="ECO:0000313" key="3">
    <source>
        <dbReference type="Proteomes" id="UP000199533"/>
    </source>
</evidence>
<keyword evidence="1" id="KW-1133">Transmembrane helix</keyword>
<keyword evidence="1" id="KW-0812">Transmembrane</keyword>
<protein>
    <submittedName>
        <fullName evidence="2">Uncharacterized protein</fullName>
    </submittedName>
</protein>
<sequence length="81" mass="9528">MNLNSTLKYHIPNTSYFGNCALEFLLIILLIGKPSLNEVLNPSLFRRYERKLVGMLITVMMWLLERVVLRSIKRDSRQMKS</sequence>
<accession>A0A1I4BYD9</accession>
<feature type="transmembrane region" description="Helical" evidence="1">
    <location>
        <begin position="16"/>
        <end position="32"/>
    </location>
</feature>
<evidence type="ECO:0000256" key="1">
    <source>
        <dbReference type="SAM" id="Phobius"/>
    </source>
</evidence>
<dbReference type="AlphaFoldDB" id="A0A1I4BYD9"/>
<feature type="transmembrane region" description="Helical" evidence="1">
    <location>
        <begin position="52"/>
        <end position="69"/>
    </location>
</feature>
<gene>
    <name evidence="2" type="ORF">SAMN05216302_10147</name>
</gene>